<keyword evidence="2" id="KW-0966">Cell projection</keyword>
<name>A0A132PST2_9MYCO</name>
<dbReference type="STRING" id="59750.AWC31_21300"/>
<accession>A0A132PST2</accession>
<reference evidence="2 3" key="1">
    <citation type="submission" date="2015-07" db="EMBL/GenBank/DDBJ databases">
        <title>A draft genome sequence of Mycobacterium wolinskyi.</title>
        <authorList>
            <person name="de Man T.J."/>
            <person name="Perry K.A."/>
            <person name="Coulliette A.D."/>
            <person name="Jensen B."/>
            <person name="Toney N.C."/>
            <person name="Limbago B.M."/>
            <person name="Noble-Wang J."/>
        </authorList>
    </citation>
    <scope>NUCLEOTIDE SEQUENCE [LARGE SCALE GENOMIC DNA]</scope>
    <source>
        <strain evidence="2 3">CDC_01</strain>
    </source>
</reference>
<feature type="domain" description="SAF" evidence="1">
    <location>
        <begin position="53"/>
        <end position="115"/>
    </location>
</feature>
<dbReference type="SMART" id="SM00858">
    <property type="entry name" value="SAF"/>
    <property type="match status" value="1"/>
</dbReference>
<dbReference type="PATRIC" id="fig|59750.3.peg.2650"/>
<comment type="caution">
    <text evidence="2">The sequence shown here is derived from an EMBL/GenBank/DDBJ whole genome shotgun (WGS) entry which is preliminary data.</text>
</comment>
<organism evidence="2 3">
    <name type="scientific">Mycolicibacterium wolinskyi</name>
    <dbReference type="NCBI Taxonomy" id="59750"/>
    <lineage>
        <taxon>Bacteria</taxon>
        <taxon>Bacillati</taxon>
        <taxon>Actinomycetota</taxon>
        <taxon>Actinomycetes</taxon>
        <taxon>Mycobacteriales</taxon>
        <taxon>Mycobacteriaceae</taxon>
        <taxon>Mycolicibacterium</taxon>
    </lineage>
</organism>
<evidence type="ECO:0000313" key="2">
    <source>
        <dbReference type="EMBL" id="KWX25411.1"/>
    </source>
</evidence>
<keyword evidence="3" id="KW-1185">Reference proteome</keyword>
<dbReference type="InterPro" id="IPR013974">
    <property type="entry name" value="SAF"/>
</dbReference>
<sequence length="220" mass="22227">MAESLNPSALHRLTAALRPDWTRTVAARRAVAAGLVVLAAVAAVRSDPRGDHADIAVATRDLAPGTELTAADVALESRSAATLPDGARSDLADLVGATLAGPVRRGEVLTDVRVLGPRLAESAAGPDARIVPLQLGDAALLDLIRPGDVVDVLTVTEGAEQAGAQPARPVVVATDAVVVLVSDKPKGTGGDRVALVALPARSANEVAAASLVQAVTLTIH</sequence>
<keyword evidence="2" id="KW-0969">Cilium</keyword>
<dbReference type="Proteomes" id="UP000070612">
    <property type="component" value="Unassembled WGS sequence"/>
</dbReference>
<dbReference type="Gene3D" id="3.90.1210.10">
    <property type="entry name" value="Antifreeze-like/N-acetylneuraminic acid synthase C-terminal domain"/>
    <property type="match status" value="1"/>
</dbReference>
<dbReference type="CDD" id="cd11614">
    <property type="entry name" value="SAF_CpaB_FlgA_like"/>
    <property type="match status" value="1"/>
</dbReference>
<protein>
    <submittedName>
        <fullName evidence="2">Flagellar basal body P-ring biosynthesis protein FlgA</fullName>
    </submittedName>
</protein>
<evidence type="ECO:0000313" key="3">
    <source>
        <dbReference type="Proteomes" id="UP000070612"/>
    </source>
</evidence>
<dbReference type="EMBL" id="LGTW01000002">
    <property type="protein sequence ID" value="KWX25411.1"/>
    <property type="molecule type" value="Genomic_DNA"/>
</dbReference>
<proteinExistence type="predicted"/>
<dbReference type="RefSeq" id="WP_067844240.1">
    <property type="nucleotide sequence ID" value="NZ_LGTW01000002.1"/>
</dbReference>
<keyword evidence="2" id="KW-0282">Flagellum</keyword>
<dbReference type="AlphaFoldDB" id="A0A132PST2"/>
<evidence type="ECO:0000259" key="1">
    <source>
        <dbReference type="SMART" id="SM00858"/>
    </source>
</evidence>
<dbReference type="Pfam" id="PF08666">
    <property type="entry name" value="SAF"/>
    <property type="match status" value="1"/>
</dbReference>
<gene>
    <name evidence="2" type="ORF">AFM11_03865</name>
</gene>